<sequence length="408" mass="46940">MHAPYNFQLSSVQGRKLPPPLRSRYRKFDLYRDVGQFRVIDNHAITVAETEHKTFRDLIWHLVHSQNFQSELEKARAIFRWMTCKNMYTINFESVKSGTPEDVLTSFKNKKGTYARIFETMCNHAGLYCAVLTGFAKGLDYRPGDEFKGTEYNHSWNAVYVDDNWYLVDSHWATRYLISEKNMPENLVYEYDDFYFLTDPEQLIYSHWSQKEPWQLLSRPLSLKEFEDLPLVKSYFFKCGMYFMSHQKGVVSTKKGRIALTLGFVKPTNFTYKIVFAENGDEMHNGNKLKSYALQETGYNEVTFMLRAPKSGAYYFTIFAQLLTGDIGVKNIFTASAEYKVIADQQSSDAVPLPNCSDSNWGPGVPVDQLGLEPTCKDAVLTTSDGKVSQFIKNCMIYTIAKYPLCGA</sequence>
<evidence type="ECO:0000313" key="2">
    <source>
        <dbReference type="EMBL" id="KAK3095942.1"/>
    </source>
</evidence>
<comment type="caution">
    <text evidence="2">The sequence shown here is derived from an EMBL/GenBank/DDBJ whole genome shotgun (WGS) entry which is preliminary data.</text>
</comment>
<dbReference type="InterPro" id="IPR056564">
    <property type="entry name" value="Ig-like_KY"/>
</dbReference>
<protein>
    <recommendedName>
        <fullName evidence="1">Transglutaminase-like domain-containing protein</fullName>
    </recommendedName>
</protein>
<dbReference type="EMBL" id="VSWD01000008">
    <property type="protein sequence ID" value="KAK3095942.1"/>
    <property type="molecule type" value="Genomic_DNA"/>
</dbReference>
<dbReference type="InterPro" id="IPR002931">
    <property type="entry name" value="Transglutaminase-like"/>
</dbReference>
<gene>
    <name evidence="2" type="ORF">FSP39_021116</name>
</gene>
<dbReference type="InterPro" id="IPR053041">
    <property type="entry name" value="Transglut-like_Superfamily_Mod"/>
</dbReference>
<dbReference type="Proteomes" id="UP001186944">
    <property type="component" value="Unassembled WGS sequence"/>
</dbReference>
<reference evidence="2" key="1">
    <citation type="submission" date="2019-08" db="EMBL/GenBank/DDBJ databases">
        <title>The improved chromosome-level genome for the pearl oyster Pinctada fucata martensii using PacBio sequencing and Hi-C.</title>
        <authorList>
            <person name="Zheng Z."/>
        </authorList>
    </citation>
    <scope>NUCLEOTIDE SEQUENCE</scope>
    <source>
        <strain evidence="2">ZZ-2019</strain>
        <tissue evidence="2">Adductor muscle</tissue>
    </source>
</reference>
<dbReference type="InterPro" id="IPR038765">
    <property type="entry name" value="Papain-like_cys_pep_sf"/>
</dbReference>
<accession>A0AA89C5W3</accession>
<organism evidence="2 3">
    <name type="scientific">Pinctada imbricata</name>
    <name type="common">Atlantic pearl-oyster</name>
    <name type="synonym">Pinctada martensii</name>
    <dbReference type="NCBI Taxonomy" id="66713"/>
    <lineage>
        <taxon>Eukaryota</taxon>
        <taxon>Metazoa</taxon>
        <taxon>Spiralia</taxon>
        <taxon>Lophotrochozoa</taxon>
        <taxon>Mollusca</taxon>
        <taxon>Bivalvia</taxon>
        <taxon>Autobranchia</taxon>
        <taxon>Pteriomorphia</taxon>
        <taxon>Pterioida</taxon>
        <taxon>Pterioidea</taxon>
        <taxon>Pteriidae</taxon>
        <taxon>Pinctada</taxon>
    </lineage>
</organism>
<dbReference type="Gene3D" id="3.10.620.30">
    <property type="match status" value="1"/>
</dbReference>
<evidence type="ECO:0000259" key="1">
    <source>
        <dbReference type="SMART" id="SM00460"/>
    </source>
</evidence>
<proteinExistence type="predicted"/>
<dbReference type="SMART" id="SM00460">
    <property type="entry name" value="TGc"/>
    <property type="match status" value="1"/>
</dbReference>
<name>A0AA89C5W3_PINIB</name>
<dbReference type="SUPFAM" id="SSF54001">
    <property type="entry name" value="Cysteine proteinases"/>
    <property type="match status" value="1"/>
</dbReference>
<dbReference type="AlphaFoldDB" id="A0AA89C5W3"/>
<feature type="domain" description="Transglutaminase-like" evidence="1">
    <location>
        <begin position="106"/>
        <end position="172"/>
    </location>
</feature>
<dbReference type="Pfam" id="PF01841">
    <property type="entry name" value="Transglut_core"/>
    <property type="match status" value="1"/>
</dbReference>
<keyword evidence="3" id="KW-1185">Reference proteome</keyword>
<dbReference type="PANTHER" id="PTHR47020">
    <property type="entry name" value="HILLARIN"/>
    <property type="match status" value="1"/>
</dbReference>
<dbReference type="Pfam" id="PF23265">
    <property type="entry name" value="Ig-like_KY"/>
    <property type="match status" value="1"/>
</dbReference>
<dbReference type="PANTHER" id="PTHR47020:SF1">
    <property type="entry name" value="HILLARIN"/>
    <property type="match status" value="1"/>
</dbReference>
<evidence type="ECO:0000313" key="3">
    <source>
        <dbReference type="Proteomes" id="UP001186944"/>
    </source>
</evidence>